<name>A0A2Z6SMK5_9GLOM</name>
<dbReference type="SUPFAM" id="SSF47095">
    <property type="entry name" value="HMG-box"/>
    <property type="match status" value="1"/>
</dbReference>
<sequence>MSPKKYSIKDTKIIEGFVNQFGADFYISLRYDLPLKAPIKKDGKIPRPRNNFMLFKPYVDEYAGQYKLEFDRIVLASSQKYLSKVAGYLWRKLSTDIKTIFNNRCEIMKKIHESTYPDYKYSPKRQTHTFKANDQGRRRTKKSKTEETQYYEVIEDTNLQTNIFSQQIMQLQPNYDVLSQIQNDQFWGAESPYLIDFPSSPSSPTADDDFIAMTPSQSLYYFDQENELCDSFNISTSFFEDF</sequence>
<gene>
    <name evidence="6" type="ORF">RCL2_000608100</name>
    <name evidence="5" type="ORF">RclHR1_08120008</name>
</gene>
<dbReference type="InterPro" id="IPR050140">
    <property type="entry name" value="SRY-related_HMG-box_TF-like"/>
</dbReference>
<dbReference type="OrthoDB" id="2346615at2759"/>
<dbReference type="EMBL" id="BEXD01004218">
    <property type="protein sequence ID" value="GBC08457.1"/>
    <property type="molecule type" value="Genomic_DNA"/>
</dbReference>
<dbReference type="PANTHER" id="PTHR10270">
    <property type="entry name" value="SOX TRANSCRIPTION FACTOR"/>
    <property type="match status" value="1"/>
</dbReference>
<dbReference type="PROSITE" id="PS50118">
    <property type="entry name" value="HMG_BOX_2"/>
    <property type="match status" value="1"/>
</dbReference>
<feature type="DNA-binding region" description="HMG box" evidence="3">
    <location>
        <begin position="45"/>
        <end position="120"/>
    </location>
</feature>
<dbReference type="GO" id="GO:0001228">
    <property type="term" value="F:DNA-binding transcription activator activity, RNA polymerase II-specific"/>
    <property type="evidence" value="ECO:0007669"/>
    <property type="project" value="TreeGrafter"/>
</dbReference>
<evidence type="ECO:0000256" key="1">
    <source>
        <dbReference type="ARBA" id="ARBA00023125"/>
    </source>
</evidence>
<keyword evidence="3" id="KW-0539">Nucleus</keyword>
<comment type="caution">
    <text evidence="5">The sequence shown here is derived from an EMBL/GenBank/DDBJ whole genome shotgun (WGS) entry which is preliminary data.</text>
</comment>
<keyword evidence="7" id="KW-1185">Reference proteome</keyword>
<dbReference type="SMART" id="SM00398">
    <property type="entry name" value="HMG"/>
    <property type="match status" value="1"/>
</dbReference>
<accession>A0A2Z6SMK5</accession>
<reference evidence="6" key="2">
    <citation type="submission" date="2019-10" db="EMBL/GenBank/DDBJ databases">
        <title>Conservation and host-specific expression of non-tandemly repeated heterogenous ribosome RNA gene in arbuscular mycorrhizal fungi.</title>
        <authorList>
            <person name="Maeda T."/>
            <person name="Kobayashi Y."/>
            <person name="Nakagawa T."/>
            <person name="Ezawa T."/>
            <person name="Yamaguchi K."/>
            <person name="Bino T."/>
            <person name="Nishimoto Y."/>
            <person name="Shigenobu S."/>
            <person name="Kawaguchi M."/>
        </authorList>
    </citation>
    <scope>NUCLEOTIDE SEQUENCE</scope>
    <source>
        <strain evidence="6">HR1</strain>
    </source>
</reference>
<dbReference type="AlphaFoldDB" id="A0A2Z6SMK5"/>
<evidence type="ECO:0000256" key="2">
    <source>
        <dbReference type="ARBA" id="ARBA00023163"/>
    </source>
</evidence>
<feature type="domain" description="HMG box" evidence="4">
    <location>
        <begin position="45"/>
        <end position="120"/>
    </location>
</feature>
<dbReference type="InterPro" id="IPR036910">
    <property type="entry name" value="HMG_box_dom_sf"/>
</dbReference>
<evidence type="ECO:0000313" key="5">
    <source>
        <dbReference type="EMBL" id="GBC08457.1"/>
    </source>
</evidence>
<dbReference type="GO" id="GO:0000978">
    <property type="term" value="F:RNA polymerase II cis-regulatory region sequence-specific DNA binding"/>
    <property type="evidence" value="ECO:0007669"/>
    <property type="project" value="TreeGrafter"/>
</dbReference>
<dbReference type="GO" id="GO:0030154">
    <property type="term" value="P:cell differentiation"/>
    <property type="evidence" value="ECO:0007669"/>
    <property type="project" value="TreeGrafter"/>
</dbReference>
<dbReference type="PANTHER" id="PTHR10270:SF161">
    <property type="entry name" value="SEX-DETERMINING REGION Y PROTEIN"/>
    <property type="match status" value="1"/>
</dbReference>
<evidence type="ECO:0000313" key="7">
    <source>
        <dbReference type="Proteomes" id="UP000247702"/>
    </source>
</evidence>
<dbReference type="Gene3D" id="1.10.30.10">
    <property type="entry name" value="High mobility group box domain"/>
    <property type="match status" value="1"/>
</dbReference>
<dbReference type="GO" id="GO:0005634">
    <property type="term" value="C:nucleus"/>
    <property type="evidence" value="ECO:0007669"/>
    <property type="project" value="UniProtKB-UniRule"/>
</dbReference>
<dbReference type="EMBL" id="BLAL01000040">
    <property type="protein sequence ID" value="GES78772.1"/>
    <property type="molecule type" value="Genomic_DNA"/>
</dbReference>
<reference evidence="5 7" key="1">
    <citation type="submission" date="2017-11" db="EMBL/GenBank/DDBJ databases">
        <title>The genome of Rhizophagus clarus HR1 reveals common genetic basis of auxotrophy among arbuscular mycorrhizal fungi.</title>
        <authorList>
            <person name="Kobayashi Y."/>
        </authorList>
    </citation>
    <scope>NUCLEOTIDE SEQUENCE [LARGE SCALE GENOMIC DNA]</scope>
    <source>
        <strain evidence="5 7">HR1</strain>
    </source>
</reference>
<keyword evidence="1 3" id="KW-0238">DNA-binding</keyword>
<organism evidence="5 7">
    <name type="scientific">Rhizophagus clarus</name>
    <dbReference type="NCBI Taxonomy" id="94130"/>
    <lineage>
        <taxon>Eukaryota</taxon>
        <taxon>Fungi</taxon>
        <taxon>Fungi incertae sedis</taxon>
        <taxon>Mucoromycota</taxon>
        <taxon>Glomeromycotina</taxon>
        <taxon>Glomeromycetes</taxon>
        <taxon>Glomerales</taxon>
        <taxon>Glomeraceae</taxon>
        <taxon>Rhizophagus</taxon>
    </lineage>
</organism>
<evidence type="ECO:0000259" key="4">
    <source>
        <dbReference type="PROSITE" id="PS50118"/>
    </source>
</evidence>
<protein>
    <submittedName>
        <fullName evidence="6">HMG box protein, putative</fullName>
    </submittedName>
</protein>
<dbReference type="Proteomes" id="UP000247702">
    <property type="component" value="Unassembled WGS sequence"/>
</dbReference>
<proteinExistence type="predicted"/>
<keyword evidence="2" id="KW-0804">Transcription</keyword>
<evidence type="ECO:0000256" key="3">
    <source>
        <dbReference type="PROSITE-ProRule" id="PRU00267"/>
    </source>
</evidence>
<dbReference type="InterPro" id="IPR009071">
    <property type="entry name" value="HMG_box_dom"/>
</dbReference>
<evidence type="ECO:0000313" key="6">
    <source>
        <dbReference type="EMBL" id="GES78772.1"/>
    </source>
</evidence>
<dbReference type="Proteomes" id="UP000615446">
    <property type="component" value="Unassembled WGS sequence"/>
</dbReference>
<dbReference type="CDD" id="cd01389">
    <property type="entry name" value="HMG-box_ROX1-like"/>
    <property type="match status" value="1"/>
</dbReference>